<reference evidence="2 3" key="1">
    <citation type="submission" date="2018-06" db="EMBL/GenBank/DDBJ databases">
        <title>Genomic Encyclopedia of Type Strains, Phase IV (KMG-IV): sequencing the most valuable type-strain genomes for metagenomic binning, comparative biology and taxonomic classification.</title>
        <authorList>
            <person name="Goeker M."/>
        </authorList>
    </citation>
    <scope>NUCLEOTIDE SEQUENCE [LARGE SCALE GENOMIC DNA]</scope>
    <source>
        <strain evidence="2 3">DSM 24032</strain>
    </source>
</reference>
<evidence type="ECO:0000256" key="1">
    <source>
        <dbReference type="SAM" id="Phobius"/>
    </source>
</evidence>
<feature type="transmembrane region" description="Helical" evidence="1">
    <location>
        <begin position="102"/>
        <end position="121"/>
    </location>
</feature>
<organism evidence="2 3">
    <name type="scientific">Arenicella xantha</name>
    <dbReference type="NCBI Taxonomy" id="644221"/>
    <lineage>
        <taxon>Bacteria</taxon>
        <taxon>Pseudomonadati</taxon>
        <taxon>Pseudomonadota</taxon>
        <taxon>Gammaproteobacteria</taxon>
        <taxon>Arenicellales</taxon>
        <taxon>Arenicellaceae</taxon>
        <taxon>Arenicella</taxon>
    </lineage>
</organism>
<accession>A0A395JQ70</accession>
<feature type="transmembrane region" description="Helical" evidence="1">
    <location>
        <begin position="127"/>
        <end position="147"/>
    </location>
</feature>
<feature type="transmembrane region" description="Helical" evidence="1">
    <location>
        <begin position="16"/>
        <end position="38"/>
    </location>
</feature>
<dbReference type="Proteomes" id="UP000253083">
    <property type="component" value="Unassembled WGS sequence"/>
</dbReference>
<comment type="caution">
    <text evidence="2">The sequence shown here is derived from an EMBL/GenBank/DDBJ whole genome shotgun (WGS) entry which is preliminary data.</text>
</comment>
<gene>
    <name evidence="2" type="ORF">DFR28_1021116</name>
</gene>
<dbReference type="AlphaFoldDB" id="A0A395JQ70"/>
<name>A0A395JQ70_9GAMM</name>
<dbReference type="OrthoDB" id="7060942at2"/>
<sequence length="183" mass="20832">MSGAENNQRRVFKTPIIVPLSVVMVIAIYAGYVFFYATSEETGFFAYLKMISFEVFLLCEVGMVALILYNKRQLDRFLVDFPAIENRIDLAALKPIVRTNMYSSLFMIFFLALGSLTAIMSILNHGIIRGVLVAASSIATAMLINWYNPSEQKLKHIECTNDTLEVELNNILQCWMHKPFPNF</sequence>
<dbReference type="RefSeq" id="WP_113954432.1">
    <property type="nucleotide sequence ID" value="NZ_QNRT01000002.1"/>
</dbReference>
<protein>
    <submittedName>
        <fullName evidence="2">Uncharacterized protein</fullName>
    </submittedName>
</protein>
<keyword evidence="1" id="KW-0812">Transmembrane</keyword>
<feature type="transmembrane region" description="Helical" evidence="1">
    <location>
        <begin position="44"/>
        <end position="69"/>
    </location>
</feature>
<keyword evidence="1" id="KW-0472">Membrane</keyword>
<proteinExistence type="predicted"/>
<keyword evidence="3" id="KW-1185">Reference proteome</keyword>
<dbReference type="EMBL" id="QNRT01000002">
    <property type="protein sequence ID" value="RBP51684.1"/>
    <property type="molecule type" value="Genomic_DNA"/>
</dbReference>
<evidence type="ECO:0000313" key="3">
    <source>
        <dbReference type="Proteomes" id="UP000253083"/>
    </source>
</evidence>
<dbReference type="InParanoid" id="A0A395JQ70"/>
<keyword evidence="1" id="KW-1133">Transmembrane helix</keyword>
<evidence type="ECO:0000313" key="2">
    <source>
        <dbReference type="EMBL" id="RBP51684.1"/>
    </source>
</evidence>